<name>A0A1G2TJI1_9BACT</name>
<keyword evidence="1" id="KW-0472">Membrane</keyword>
<keyword evidence="1" id="KW-1133">Transmembrane helix</keyword>
<dbReference type="EMBL" id="MHVS01000004">
    <property type="protein sequence ID" value="OHA96781.1"/>
    <property type="molecule type" value="Genomic_DNA"/>
</dbReference>
<feature type="transmembrane region" description="Helical" evidence="1">
    <location>
        <begin position="37"/>
        <end position="56"/>
    </location>
</feature>
<evidence type="ECO:0000313" key="2">
    <source>
        <dbReference type="EMBL" id="OHA96781.1"/>
    </source>
</evidence>
<gene>
    <name evidence="2" type="ORF">A3D49_03000</name>
</gene>
<organism evidence="2 3">
    <name type="scientific">Candidatus Zambryskibacteria bacterium RIFCSPHIGHO2_02_FULL_43_37</name>
    <dbReference type="NCBI Taxonomy" id="1802749"/>
    <lineage>
        <taxon>Bacteria</taxon>
        <taxon>Candidatus Zambryskiibacteriota</taxon>
    </lineage>
</organism>
<comment type="caution">
    <text evidence="2">The sequence shown here is derived from an EMBL/GenBank/DDBJ whole genome shotgun (WGS) entry which is preliminary data.</text>
</comment>
<sequence length="191" mass="21761">MFNFLRTFVVSAFVFAFGLMASMKLFGVELPSDPDVVFLCIMLVVGLVASLVETLLSQRRKLRQLDAALWLFWQVGERKEMQDRLDALLESRASGIQEAEAYLNTLYLEGVKGAPHLALFNSSNVRKTHRDEECGRKDNIRFAENAFFSLYDHAVAARKELPGLKLKDRFWKLYLKQPENPAEPEKTGTAD</sequence>
<protein>
    <submittedName>
        <fullName evidence="2">Uncharacterized protein</fullName>
    </submittedName>
</protein>
<dbReference type="Proteomes" id="UP000177279">
    <property type="component" value="Unassembled WGS sequence"/>
</dbReference>
<reference evidence="2 3" key="1">
    <citation type="journal article" date="2016" name="Nat. Commun.">
        <title>Thousands of microbial genomes shed light on interconnected biogeochemical processes in an aquifer system.</title>
        <authorList>
            <person name="Anantharaman K."/>
            <person name="Brown C.T."/>
            <person name="Hug L.A."/>
            <person name="Sharon I."/>
            <person name="Castelle C.J."/>
            <person name="Probst A.J."/>
            <person name="Thomas B.C."/>
            <person name="Singh A."/>
            <person name="Wilkins M.J."/>
            <person name="Karaoz U."/>
            <person name="Brodie E.L."/>
            <person name="Williams K.H."/>
            <person name="Hubbard S.S."/>
            <person name="Banfield J.F."/>
        </authorList>
    </citation>
    <scope>NUCLEOTIDE SEQUENCE [LARGE SCALE GENOMIC DNA]</scope>
</reference>
<evidence type="ECO:0000313" key="3">
    <source>
        <dbReference type="Proteomes" id="UP000177279"/>
    </source>
</evidence>
<keyword evidence="1" id="KW-0812">Transmembrane</keyword>
<dbReference type="AlphaFoldDB" id="A0A1G2TJI1"/>
<accession>A0A1G2TJI1</accession>
<evidence type="ECO:0000256" key="1">
    <source>
        <dbReference type="SAM" id="Phobius"/>
    </source>
</evidence>
<proteinExistence type="predicted"/>